<dbReference type="AlphaFoldDB" id="A0A3M2WN50"/>
<protein>
    <submittedName>
        <fullName evidence="2">Type III effector HopE1</fullName>
    </submittedName>
</protein>
<evidence type="ECO:0000313" key="2">
    <source>
        <dbReference type="EMBL" id="RML52904.1"/>
    </source>
</evidence>
<dbReference type="EMBL" id="RBNL01003356">
    <property type="protein sequence ID" value="RML52904.1"/>
    <property type="molecule type" value="Genomic_DNA"/>
</dbReference>
<gene>
    <name evidence="2" type="ORF">APX70_06850</name>
</gene>
<reference evidence="2 3" key="1">
    <citation type="submission" date="2018-08" db="EMBL/GenBank/DDBJ databases">
        <title>Recombination of ecologically and evolutionarily significant loci maintains genetic cohesion in the Pseudomonas syringae species complex.</title>
        <authorList>
            <person name="Dillon M."/>
            <person name="Thakur S."/>
            <person name="Almeida R.N.D."/>
            <person name="Weir B.S."/>
            <person name="Guttman D.S."/>
        </authorList>
    </citation>
    <scope>NUCLEOTIDE SEQUENCE [LARGE SCALE GENOMIC DNA]</scope>
    <source>
        <strain evidence="2 3">88_10</strain>
    </source>
</reference>
<name>A0A3M2WN50_PSEYM</name>
<accession>A0A3M2WN50</accession>
<evidence type="ECO:0000256" key="1">
    <source>
        <dbReference type="SAM" id="MobiDB-lite"/>
    </source>
</evidence>
<sequence length="325" mass="36501">MFTCSHNAVSIQNPSRPRLSKSAPSPVLRLLASRSTTASTRTSSINGFGYNRTMPWRRNLLSFRCLCSYDNLAVRECSSAQNKTLAPSTLRGTESASKSTQASVIEKYHRGAISMNRVSGSSSATWQAVNDLVEQVSERTTLSTTGYQTAMGRLNKPEKSDADALMTMRRAQQYTDSAKRTYISETLMNLADLQQRKIYRTNSGNLRGAIEMTPTQLTDCVQKCREEGFSNCDIQALEIGLHLRHKLGISDFTIYSNRKLSHNYVVIHPSNAFPKGAIVDSWTGQGVVELDFKTRLKFKHREENYAVNANMHEWIERYGQAHVID</sequence>
<organism evidence="2 3">
    <name type="scientific">Pseudomonas syringae pv. maculicola</name>
    <dbReference type="NCBI Taxonomy" id="59511"/>
    <lineage>
        <taxon>Bacteria</taxon>
        <taxon>Pseudomonadati</taxon>
        <taxon>Pseudomonadota</taxon>
        <taxon>Gammaproteobacteria</taxon>
        <taxon>Pseudomonadales</taxon>
        <taxon>Pseudomonadaceae</taxon>
        <taxon>Pseudomonas</taxon>
    </lineage>
</organism>
<proteinExistence type="predicted"/>
<dbReference type="Proteomes" id="UP000282378">
    <property type="component" value="Unassembled WGS sequence"/>
</dbReference>
<comment type="caution">
    <text evidence="2">The sequence shown here is derived from an EMBL/GenBank/DDBJ whole genome shotgun (WGS) entry which is preliminary data.</text>
</comment>
<feature type="compositionally biased region" description="Polar residues" evidence="1">
    <location>
        <begin position="1"/>
        <end position="15"/>
    </location>
</feature>
<evidence type="ECO:0000313" key="3">
    <source>
        <dbReference type="Proteomes" id="UP000282378"/>
    </source>
</evidence>
<feature type="region of interest" description="Disordered" evidence="1">
    <location>
        <begin position="1"/>
        <end position="25"/>
    </location>
</feature>